<name>A0A0J7BI80_COCIT</name>
<protein>
    <submittedName>
        <fullName evidence="2">Uncharacterized protein</fullName>
    </submittedName>
</protein>
<dbReference type="AlphaFoldDB" id="A0A0J7BI80"/>
<reference evidence="3" key="1">
    <citation type="journal article" date="2010" name="Genome Res.">
        <title>Population genomic sequencing of Coccidioides fungi reveals recent hybridization and transposon control.</title>
        <authorList>
            <person name="Neafsey D.E."/>
            <person name="Barker B.M."/>
            <person name="Sharpton T.J."/>
            <person name="Stajich J.E."/>
            <person name="Park D.J."/>
            <person name="Whiston E."/>
            <person name="Hung C.-Y."/>
            <person name="McMahan C."/>
            <person name="White J."/>
            <person name="Sykes S."/>
            <person name="Heiman D."/>
            <person name="Young S."/>
            <person name="Zeng Q."/>
            <person name="Abouelleil A."/>
            <person name="Aftuck L."/>
            <person name="Bessette D."/>
            <person name="Brown A."/>
            <person name="FitzGerald M."/>
            <person name="Lui A."/>
            <person name="Macdonald J.P."/>
            <person name="Priest M."/>
            <person name="Orbach M.J."/>
            <person name="Galgiani J.N."/>
            <person name="Kirkland T.N."/>
            <person name="Cole G.T."/>
            <person name="Birren B.W."/>
            <person name="Henn M.R."/>
            <person name="Taylor J.W."/>
            <person name="Rounsley S.D."/>
        </authorList>
    </citation>
    <scope>NUCLEOTIDE SEQUENCE [LARGE SCALE GENOMIC DNA]</scope>
    <source>
        <strain evidence="3">RMSCC 2394</strain>
    </source>
</reference>
<gene>
    <name evidence="2" type="ORF">CIRG_09250</name>
</gene>
<dbReference type="EMBL" id="DS028100">
    <property type="protein sequence ID" value="KMP10017.1"/>
    <property type="molecule type" value="Genomic_DNA"/>
</dbReference>
<proteinExistence type="predicted"/>
<evidence type="ECO:0000256" key="1">
    <source>
        <dbReference type="SAM" id="MobiDB-lite"/>
    </source>
</evidence>
<evidence type="ECO:0000313" key="2">
    <source>
        <dbReference type="EMBL" id="KMP10017.1"/>
    </source>
</evidence>
<sequence length="156" mass="17158">MASCSVHHHQTGGVRLGQTGRWLRRRWLNMPQVGVFQGQDDQPASQPAMVDPNKTGFPIVGRMYGVLQREYERTSPVKSLAAASLGELQAANFSPPPPSLFMINPCQYWPCMILYLDPCEAIVISYPTGRIEPSTSFPVPPPRATHITDARGPSVA</sequence>
<dbReference type="Proteomes" id="UP000054565">
    <property type="component" value="Unassembled WGS sequence"/>
</dbReference>
<feature type="region of interest" description="Disordered" evidence="1">
    <location>
        <begin position="134"/>
        <end position="156"/>
    </location>
</feature>
<accession>A0A0J7BI80</accession>
<evidence type="ECO:0000313" key="3">
    <source>
        <dbReference type="Proteomes" id="UP000054565"/>
    </source>
</evidence>
<organism evidence="2 3">
    <name type="scientific">Coccidioides immitis RMSCC 2394</name>
    <dbReference type="NCBI Taxonomy" id="404692"/>
    <lineage>
        <taxon>Eukaryota</taxon>
        <taxon>Fungi</taxon>
        <taxon>Dikarya</taxon>
        <taxon>Ascomycota</taxon>
        <taxon>Pezizomycotina</taxon>
        <taxon>Eurotiomycetes</taxon>
        <taxon>Eurotiomycetidae</taxon>
        <taxon>Onygenales</taxon>
        <taxon>Onygenaceae</taxon>
        <taxon>Coccidioides</taxon>
    </lineage>
</organism>